<dbReference type="GO" id="GO:0003677">
    <property type="term" value="F:DNA binding"/>
    <property type="evidence" value="ECO:0007669"/>
    <property type="project" value="InterPro"/>
</dbReference>
<protein>
    <submittedName>
        <fullName evidence="3">Prophage LambdaSa2, site-specific recombinase phage integrase family protein</fullName>
    </submittedName>
</protein>
<sequence>MATKQPIRDLKDIQRMKDYLIHDSAKNPVLRLRNYTLFVTGINSGLRMGDIRDLKVKDVTGWRIKHFDEKTGKFTDRKMNSSLKKAIRNYLGITKLKNEDYLFPGSFKQNRKMSESQAWRIVTSAANFLGIPEIGTHSMRKTFGFQIFTTQGNKTVGDIMKLLNHQKESTTLAYIGVTRDSEDKTVDKLNL</sequence>
<dbReference type="Proteomes" id="UP000072083">
    <property type="component" value="Unassembled WGS sequence"/>
</dbReference>
<dbReference type="Proteomes" id="UP000071765">
    <property type="component" value="Unassembled WGS sequence"/>
</dbReference>
<dbReference type="PROSITE" id="PS51898">
    <property type="entry name" value="TYR_RECOMBINASE"/>
    <property type="match status" value="1"/>
</dbReference>
<evidence type="ECO:0000313" key="4">
    <source>
        <dbReference type="EMBL" id="CYW27788.1"/>
    </source>
</evidence>
<evidence type="ECO:0000313" key="6">
    <source>
        <dbReference type="Proteomes" id="UP000072083"/>
    </source>
</evidence>
<name>A0A0Z8GGV8_STRSU</name>
<dbReference type="Pfam" id="PF00589">
    <property type="entry name" value="Phage_integrase"/>
    <property type="match status" value="1"/>
</dbReference>
<evidence type="ECO:0000259" key="2">
    <source>
        <dbReference type="PROSITE" id="PS51898"/>
    </source>
</evidence>
<gene>
    <name evidence="3" type="ORF">ERS132406_01266</name>
    <name evidence="4" type="ORF">ERS132452_02187</name>
</gene>
<dbReference type="EMBL" id="FIIN01000022">
    <property type="protein sequence ID" value="CYW27788.1"/>
    <property type="molecule type" value="Genomic_DNA"/>
</dbReference>
<dbReference type="InterPro" id="IPR050090">
    <property type="entry name" value="Tyrosine_recombinase_XerCD"/>
</dbReference>
<dbReference type="GO" id="GO:0015074">
    <property type="term" value="P:DNA integration"/>
    <property type="evidence" value="ECO:0007669"/>
    <property type="project" value="InterPro"/>
</dbReference>
<accession>A0A0Z8GGV8</accession>
<organism evidence="3 6">
    <name type="scientific">Streptococcus suis</name>
    <dbReference type="NCBI Taxonomy" id="1307"/>
    <lineage>
        <taxon>Bacteria</taxon>
        <taxon>Bacillati</taxon>
        <taxon>Bacillota</taxon>
        <taxon>Bacilli</taxon>
        <taxon>Lactobacillales</taxon>
        <taxon>Streptococcaceae</taxon>
        <taxon>Streptococcus</taxon>
    </lineage>
</organism>
<reference evidence="5 6" key="1">
    <citation type="submission" date="2016-02" db="EMBL/GenBank/DDBJ databases">
        <authorList>
            <consortium name="Pathogen Informatics"/>
        </authorList>
    </citation>
    <scope>NUCLEOTIDE SEQUENCE [LARGE SCALE GENOMIC DNA]</scope>
    <source>
        <strain evidence="3 6">LSS44</strain>
        <strain evidence="4 5">LSS90</strain>
    </source>
</reference>
<dbReference type="Gene3D" id="1.10.443.10">
    <property type="entry name" value="Intergrase catalytic core"/>
    <property type="match status" value="1"/>
</dbReference>
<proteinExistence type="predicted"/>
<dbReference type="GO" id="GO:0006310">
    <property type="term" value="P:DNA recombination"/>
    <property type="evidence" value="ECO:0007669"/>
    <property type="project" value="UniProtKB-KW"/>
</dbReference>
<dbReference type="InterPro" id="IPR002104">
    <property type="entry name" value="Integrase_catalytic"/>
</dbReference>
<evidence type="ECO:0000313" key="5">
    <source>
        <dbReference type="Proteomes" id="UP000071765"/>
    </source>
</evidence>
<keyword evidence="1" id="KW-0233">DNA recombination</keyword>
<evidence type="ECO:0000313" key="3">
    <source>
        <dbReference type="EMBL" id="CYU98479.1"/>
    </source>
</evidence>
<dbReference type="EMBL" id="FIGZ01000012">
    <property type="protein sequence ID" value="CYU98479.1"/>
    <property type="molecule type" value="Genomic_DNA"/>
</dbReference>
<dbReference type="PANTHER" id="PTHR30349:SF82">
    <property type="entry name" value="INTEGRASE_RECOMBINASE YOEC-RELATED"/>
    <property type="match status" value="1"/>
</dbReference>
<dbReference type="PANTHER" id="PTHR30349">
    <property type="entry name" value="PHAGE INTEGRASE-RELATED"/>
    <property type="match status" value="1"/>
</dbReference>
<dbReference type="InterPro" id="IPR011010">
    <property type="entry name" value="DNA_brk_join_enz"/>
</dbReference>
<dbReference type="SUPFAM" id="SSF56349">
    <property type="entry name" value="DNA breaking-rejoining enzymes"/>
    <property type="match status" value="1"/>
</dbReference>
<feature type="domain" description="Tyr recombinase" evidence="2">
    <location>
        <begin position="3"/>
        <end position="187"/>
    </location>
</feature>
<dbReference type="RefSeq" id="WP_024406262.1">
    <property type="nucleotide sequence ID" value="NZ_CECY01000006.1"/>
</dbReference>
<dbReference type="InterPro" id="IPR013762">
    <property type="entry name" value="Integrase-like_cat_sf"/>
</dbReference>
<dbReference type="AlphaFoldDB" id="A0A0Z8GGV8"/>
<evidence type="ECO:0000256" key="1">
    <source>
        <dbReference type="ARBA" id="ARBA00023172"/>
    </source>
</evidence>